<dbReference type="Gene3D" id="3.10.10.10">
    <property type="entry name" value="HIV Type 1 Reverse Transcriptase, subunit A, domain 1"/>
    <property type="match status" value="1"/>
</dbReference>
<dbReference type="InterPro" id="IPR000477">
    <property type="entry name" value="RT_dom"/>
</dbReference>
<feature type="domain" description="Reverse transcriptase" evidence="1">
    <location>
        <begin position="70"/>
        <end position="172"/>
    </location>
</feature>
<evidence type="ECO:0000313" key="2">
    <source>
        <dbReference type="EMBL" id="KAL3121318.1"/>
    </source>
</evidence>
<dbReference type="AlphaFoldDB" id="A0ABD2M1X3"/>
<gene>
    <name evidence="2" type="ORF">niasHT_008300</name>
</gene>
<evidence type="ECO:0000313" key="3">
    <source>
        <dbReference type="Proteomes" id="UP001620626"/>
    </source>
</evidence>
<dbReference type="EMBL" id="JBICBT010000191">
    <property type="protein sequence ID" value="KAL3121318.1"/>
    <property type="molecule type" value="Genomic_DNA"/>
</dbReference>
<organism evidence="2 3">
    <name type="scientific">Heterodera trifolii</name>
    <dbReference type="NCBI Taxonomy" id="157864"/>
    <lineage>
        <taxon>Eukaryota</taxon>
        <taxon>Metazoa</taxon>
        <taxon>Ecdysozoa</taxon>
        <taxon>Nematoda</taxon>
        <taxon>Chromadorea</taxon>
        <taxon>Rhabditida</taxon>
        <taxon>Tylenchina</taxon>
        <taxon>Tylenchomorpha</taxon>
        <taxon>Tylenchoidea</taxon>
        <taxon>Heteroderidae</taxon>
        <taxon>Heteroderinae</taxon>
        <taxon>Heterodera</taxon>
    </lineage>
</organism>
<protein>
    <recommendedName>
        <fullName evidence="1">Reverse transcriptase domain-containing protein</fullName>
    </recommendedName>
</protein>
<dbReference type="PANTHER" id="PTHR37984">
    <property type="entry name" value="PROTEIN CBG26694"/>
    <property type="match status" value="1"/>
</dbReference>
<accession>A0ABD2M1X3</accession>
<dbReference type="InterPro" id="IPR043502">
    <property type="entry name" value="DNA/RNA_pol_sf"/>
</dbReference>
<keyword evidence="3" id="KW-1185">Reference proteome</keyword>
<dbReference type="InterPro" id="IPR050951">
    <property type="entry name" value="Retrovirus_Pol_polyprotein"/>
</dbReference>
<dbReference type="Pfam" id="PF00078">
    <property type="entry name" value="RVT_1"/>
    <property type="match status" value="1"/>
</dbReference>
<proteinExistence type="predicted"/>
<dbReference type="Proteomes" id="UP001620626">
    <property type="component" value="Unassembled WGS sequence"/>
</dbReference>
<name>A0ABD2M1X3_9BILA</name>
<dbReference type="PANTHER" id="PTHR37984:SF5">
    <property type="entry name" value="PROTEIN NYNRIN-LIKE"/>
    <property type="match status" value="1"/>
</dbReference>
<dbReference type="SUPFAM" id="SSF56672">
    <property type="entry name" value="DNA/RNA polymerases"/>
    <property type="match status" value="1"/>
</dbReference>
<reference evidence="2 3" key="1">
    <citation type="submission" date="2024-10" db="EMBL/GenBank/DDBJ databases">
        <authorList>
            <person name="Kim D."/>
        </authorList>
    </citation>
    <scope>NUCLEOTIDE SEQUENCE [LARGE SCALE GENOMIC DNA]</scope>
    <source>
        <strain evidence="2">BH-2024</strain>
    </source>
</reference>
<sequence>MFPKVQHKEMCEPISIHTTLAPLPKANTKDEASLIEVAKPIFCKARQIPHSATESPIDFSHWAAPILAGKKKDGKTRVCIDFSTGLNNALELNRHPLPRPDDIYAALNGAAYFSNLDLRDAYLQMELDQESKDLCVINTHRGLFQCKRLPFGVKSAPSIFQHLMDKICAGIPGDLPTSTMGHRFQNAGRTYFSTLPAFDKN</sequence>
<dbReference type="CDD" id="cd01647">
    <property type="entry name" value="RT_LTR"/>
    <property type="match status" value="1"/>
</dbReference>
<evidence type="ECO:0000259" key="1">
    <source>
        <dbReference type="Pfam" id="PF00078"/>
    </source>
</evidence>
<comment type="caution">
    <text evidence="2">The sequence shown here is derived from an EMBL/GenBank/DDBJ whole genome shotgun (WGS) entry which is preliminary data.</text>
</comment>